<dbReference type="EMBL" id="CM042888">
    <property type="protein sequence ID" value="KAI4324406.1"/>
    <property type="molecule type" value="Genomic_DNA"/>
</dbReference>
<evidence type="ECO:0000313" key="2">
    <source>
        <dbReference type="Proteomes" id="UP001057402"/>
    </source>
</evidence>
<organism evidence="1 2">
    <name type="scientific">Melastoma candidum</name>
    <dbReference type="NCBI Taxonomy" id="119954"/>
    <lineage>
        <taxon>Eukaryota</taxon>
        <taxon>Viridiplantae</taxon>
        <taxon>Streptophyta</taxon>
        <taxon>Embryophyta</taxon>
        <taxon>Tracheophyta</taxon>
        <taxon>Spermatophyta</taxon>
        <taxon>Magnoliopsida</taxon>
        <taxon>eudicotyledons</taxon>
        <taxon>Gunneridae</taxon>
        <taxon>Pentapetalae</taxon>
        <taxon>rosids</taxon>
        <taxon>malvids</taxon>
        <taxon>Myrtales</taxon>
        <taxon>Melastomataceae</taxon>
        <taxon>Melastomatoideae</taxon>
        <taxon>Melastomateae</taxon>
        <taxon>Melastoma</taxon>
    </lineage>
</organism>
<sequence length="112" mass="12357">MVSAIKGSREKQGNAPREFRVTWAPDVYEPAPMRLQDAVVRGSKQLKLPKKERMTGKEGQKGKEISRGGSSKDPTRGGGGGGKDKKKKQNHRANGRSSKSFGYQNYEDGDDY</sequence>
<keyword evidence="2" id="KW-1185">Reference proteome</keyword>
<accession>A0ACB9MNM1</accession>
<comment type="caution">
    <text evidence="1">The sequence shown here is derived from an EMBL/GenBank/DDBJ whole genome shotgun (WGS) entry which is preliminary data.</text>
</comment>
<gene>
    <name evidence="1" type="ORF">MLD38_029901</name>
</gene>
<reference evidence="2" key="1">
    <citation type="journal article" date="2023" name="Front. Plant Sci.">
        <title>Chromosomal-level genome assembly of Melastoma candidum provides insights into trichome evolution.</title>
        <authorList>
            <person name="Zhong Y."/>
            <person name="Wu W."/>
            <person name="Sun C."/>
            <person name="Zou P."/>
            <person name="Liu Y."/>
            <person name="Dai S."/>
            <person name="Zhou R."/>
        </authorList>
    </citation>
    <scope>NUCLEOTIDE SEQUENCE [LARGE SCALE GENOMIC DNA]</scope>
</reference>
<protein>
    <submittedName>
        <fullName evidence="1">Uncharacterized protein</fullName>
    </submittedName>
</protein>
<evidence type="ECO:0000313" key="1">
    <source>
        <dbReference type="EMBL" id="KAI4324406.1"/>
    </source>
</evidence>
<proteinExistence type="predicted"/>
<dbReference type="Proteomes" id="UP001057402">
    <property type="component" value="Chromosome 9"/>
</dbReference>
<name>A0ACB9MNM1_9MYRT</name>